<evidence type="ECO:0000256" key="7">
    <source>
        <dbReference type="SAM" id="MobiDB-lite"/>
    </source>
</evidence>
<feature type="region of interest" description="Disordered" evidence="7">
    <location>
        <begin position="1348"/>
        <end position="1387"/>
    </location>
</feature>
<dbReference type="SMART" id="SM00129">
    <property type="entry name" value="KISc"/>
    <property type="match status" value="1"/>
</dbReference>
<dbReference type="InterPro" id="IPR019821">
    <property type="entry name" value="Kinesin_motor_CS"/>
</dbReference>
<gene>
    <name evidence="10" type="ORF">J4Q44_G00252930</name>
</gene>
<feature type="region of interest" description="Disordered" evidence="7">
    <location>
        <begin position="3657"/>
        <end position="3685"/>
    </location>
</feature>
<evidence type="ECO:0000256" key="5">
    <source>
        <dbReference type="PROSITE-ProRule" id="PRU00283"/>
    </source>
</evidence>
<dbReference type="PRINTS" id="PR00380">
    <property type="entry name" value="KINESINHEAVY"/>
</dbReference>
<dbReference type="PROSITE" id="PS50848">
    <property type="entry name" value="START"/>
    <property type="match status" value="1"/>
</dbReference>
<dbReference type="GO" id="GO:0008017">
    <property type="term" value="F:microtubule binding"/>
    <property type="evidence" value="ECO:0007669"/>
    <property type="project" value="InterPro"/>
</dbReference>
<evidence type="ECO:0000256" key="4">
    <source>
        <dbReference type="ARBA" id="ARBA00023175"/>
    </source>
</evidence>
<dbReference type="GO" id="GO:0007018">
    <property type="term" value="P:microtubule-based movement"/>
    <property type="evidence" value="ECO:0007669"/>
    <property type="project" value="InterPro"/>
</dbReference>
<feature type="region of interest" description="Disordered" evidence="7">
    <location>
        <begin position="841"/>
        <end position="870"/>
    </location>
</feature>
<evidence type="ECO:0000259" key="9">
    <source>
        <dbReference type="PROSITE" id="PS50848"/>
    </source>
</evidence>
<dbReference type="Pfam" id="PF00225">
    <property type="entry name" value="Kinesin"/>
    <property type="match status" value="1"/>
</dbReference>
<dbReference type="EMBL" id="JAGTTL010000023">
    <property type="protein sequence ID" value="KAK6304707.1"/>
    <property type="molecule type" value="Genomic_DNA"/>
</dbReference>
<evidence type="ECO:0000313" key="11">
    <source>
        <dbReference type="Proteomes" id="UP001356427"/>
    </source>
</evidence>
<reference evidence="10 11" key="1">
    <citation type="submission" date="2021-04" db="EMBL/GenBank/DDBJ databases">
        <authorList>
            <person name="De Guttry C."/>
            <person name="Zahm M."/>
            <person name="Klopp C."/>
            <person name="Cabau C."/>
            <person name="Louis A."/>
            <person name="Berthelot C."/>
            <person name="Parey E."/>
            <person name="Roest Crollius H."/>
            <person name="Montfort J."/>
            <person name="Robinson-Rechavi M."/>
            <person name="Bucao C."/>
            <person name="Bouchez O."/>
            <person name="Gislard M."/>
            <person name="Lluch J."/>
            <person name="Milhes M."/>
            <person name="Lampietro C."/>
            <person name="Lopez Roques C."/>
            <person name="Donnadieu C."/>
            <person name="Braasch I."/>
            <person name="Desvignes T."/>
            <person name="Postlethwait J."/>
            <person name="Bobe J."/>
            <person name="Wedekind C."/>
            <person name="Guiguen Y."/>
        </authorList>
    </citation>
    <scope>NUCLEOTIDE SEQUENCE [LARGE SCALE GENOMIC DNA]</scope>
    <source>
        <strain evidence="10">Cs_M1</strain>
        <tissue evidence="10">Blood</tissue>
    </source>
</reference>
<dbReference type="Pfam" id="PF01852">
    <property type="entry name" value="START"/>
    <property type="match status" value="1"/>
</dbReference>
<protein>
    <recommendedName>
        <fullName evidence="12">StAR-related lipid transfer protein 9</fullName>
    </recommendedName>
</protein>
<comment type="caution">
    <text evidence="10">The sequence shown here is derived from an EMBL/GenBank/DDBJ whole genome shotgun (WGS) entry which is preliminary data.</text>
</comment>
<accession>A0AAN8LAS0</accession>
<evidence type="ECO:0000259" key="8">
    <source>
        <dbReference type="PROSITE" id="PS50067"/>
    </source>
</evidence>
<feature type="region of interest" description="Disordered" evidence="7">
    <location>
        <begin position="2455"/>
        <end position="2533"/>
    </location>
</feature>
<feature type="compositionally biased region" description="Polar residues" evidence="7">
    <location>
        <begin position="2519"/>
        <end position="2532"/>
    </location>
</feature>
<keyword evidence="2 5" id="KW-0067">ATP-binding</keyword>
<dbReference type="PANTHER" id="PTHR47117:SF1">
    <property type="entry name" value="STAR-RELATED LIPID TRANSFER PROTEIN 9"/>
    <property type="match status" value="1"/>
</dbReference>
<feature type="region of interest" description="Disordered" evidence="7">
    <location>
        <begin position="923"/>
        <end position="957"/>
    </location>
</feature>
<feature type="compositionally biased region" description="Low complexity" evidence="7">
    <location>
        <begin position="3657"/>
        <end position="3671"/>
    </location>
</feature>
<dbReference type="GO" id="GO:0008289">
    <property type="term" value="F:lipid binding"/>
    <property type="evidence" value="ECO:0007669"/>
    <property type="project" value="InterPro"/>
</dbReference>
<keyword evidence="4 5" id="KW-0505">Motor protein</keyword>
<dbReference type="SUPFAM" id="SSF52540">
    <property type="entry name" value="P-loop containing nucleoside triphosphate hydrolases"/>
    <property type="match status" value="1"/>
</dbReference>
<feature type="compositionally biased region" description="Low complexity" evidence="7">
    <location>
        <begin position="1352"/>
        <end position="1380"/>
    </location>
</feature>
<dbReference type="PANTHER" id="PTHR47117">
    <property type="entry name" value="STAR-RELATED LIPID TRANSFER PROTEIN 9"/>
    <property type="match status" value="1"/>
</dbReference>
<dbReference type="Proteomes" id="UP001356427">
    <property type="component" value="Unassembled WGS sequence"/>
</dbReference>
<feature type="region of interest" description="Disordered" evidence="7">
    <location>
        <begin position="1210"/>
        <end position="1248"/>
    </location>
</feature>
<feature type="compositionally biased region" description="Basic and acidic residues" evidence="7">
    <location>
        <begin position="2181"/>
        <end position="2190"/>
    </location>
</feature>
<feature type="region of interest" description="Disordered" evidence="7">
    <location>
        <begin position="2149"/>
        <end position="2190"/>
    </location>
</feature>
<proteinExistence type="inferred from homology"/>
<feature type="compositionally biased region" description="Basic and acidic residues" evidence="7">
    <location>
        <begin position="1764"/>
        <end position="1784"/>
    </location>
</feature>
<feature type="region of interest" description="Disordered" evidence="7">
    <location>
        <begin position="2844"/>
        <end position="2866"/>
    </location>
</feature>
<sequence>MTNVKVAIRVRPLNARESVGGGRLAVQVEDKLVRIKNTKLDGRQDGPGDSREKVLEFGFDYCYWSVAPEEPHYASQEEVFQDLGLTVLAGASEGYNVCLFAYGQTGTGKTYTMMGTLDSMGLTPRICQGLFRSDNTFPEGQNSSRVEISFLEIYNERVRDLLRGREQKKKASLRVREHPKKGPYVQDLSQHVVSDYKQAVDLLEEGIANRITAATHIHDASSRSHAIFTIQYTQAILENNLPSEIVSKINLVDLAGSERADPHYCRDRLTEGSNINKSLVTLGIVISALAQNSQMSSSCQSINSVASEGEGSTVGSHTSSLSGGGGGGGGGGGRRNCFIPYRDSVLTWLLKDSLGGNAKTIMIATVSPSSSSYNETLSTLRYASHARNIVNKPRVNEDASVRLIRELREEIDRLKSMLLSFEMQRNPSPSLSDQRDGSLSDIVLQNELKVDELTKDWSECWRDKKELLEQYSVDINRDRGGFLIHSLLPHLITLDRDVLSTGVTFYHLREGVTRIGPQDKLVESQIVLQGGATCEIENQSGVVTLRPLPGSVCMVKDREVTEPCRLAQGTLITLGGVHKFRFNHPAEAAVMRERRRASEGALNCSYNDFRTLTSDSRAGGEAVQGQTGECEAEGKEPPLRQQCVEDQVRCVEERRGYVECLRQEIQTEQRLAERDLEREQAHLRQQHTDILQWILQEKQRLAAITLEERGTQEFGVQTDPIPADPIPTDPIPNYPIAADPIPADPIPTDPIPNYPIAAPILDSLLTEGSEGSEEECGQTVVPPSKVVLYRKKVVQEELLRYHALRSAESRVRRKRLRYQLERIARKRHLLEAKRELQRLEKALPPGLESPVSPELGSPSRSRERQPVLRRNSVSSDLLSRLYPQHTPIFSHFLKRNRPSELTFGSIGSRQWVSDECLPRERMRSRSNTFSSGTGHSRQVQGYRSRASSSENLKPPVKAEEEALVQLPCHERPERKPLLPKRGLELTFKNNQNPAQSQNGGTLQSSSNVIIKGPTVTVSKSSSQTQRAPCQGVKSLPRGSRKGLETICKVLSRSVGPGIKTALARVFRKTPSGLGIGGRVTKPSGKTASRFHWKQKRGVEDAKMSRKKCIMKTTVSCEDLDQNTPSHDCRWRQRQWRSAETLMNQASTLRWMERPQGLGLAGSEEFDCEEEEKGEEEVGGDHSSDCDSLFSVDSLSSVYATALAEQLKQEEAIQSEGESEDSQMSKDSLAMESRRKHIAARPAQRRTGVVPSHSVVRGFLNLSIGKTINMASEIQPTEEGREDIGKPNEMPAEAYWSHHSGPKTRVNKATGATRESLYQKQPATEPRCRDPVSKLSEELGHVHTVLTSHGALDSSSSPSVDLSDCRSGFGSTGSHSSTSTDGTEEELVPVEERRLGVSTDILNFPDSQLLQMSAPYVMMPLSHEAVCCKDYFERQLVSSEGLLKGSINDPGFRQNQSRDVSSELPSPRSACAPTIDYKIQHTPSTSTLEADIFHGPQMQPVTLSPEVMFVGVADLTNYTDACLSTYSHQSKASLLTYPKTEGEMLNETSDIESAPNNYSEDNELCNVDGDMEEVKDEEFCEASNTKYISPESEFKMLQKLEAKVTEQDCVLPEHKFFKASYNNSIKRNKGLQDSFFGSLKIPKSSNGGDFLAFSTVTVKNSQEVISPDDNNNTSELKDKQTSSAVDSFKLNLGCNEGHIQRDTSALVAMSVSVHISHENLSPCGHKTIDMGGHKKTPFGEKAVIEKRREVERGEEREVQGWGEKLNSDSKRRDVENGRWGHHHGDSNCSSSDQRISEVMKENMRMSVIDGGGDNSNSELDSQSSQILNALPTSNPNKCDSPKDLQAVEDHQVADDPLVIIKPGSCSTSEKSCIGSEMLRMDNKTDMENVSQGKDLRLSTSIKLNYMNQPSFITKGNDPDSRTNISSEFQLSQSFQENVREVQLQNGITDVDARGYKGQDASGCSVITPNASVNSGAASFTVKSHELQLSLALNNQGIPDYINKPVLLPMGCSSRSTSTSTAPKELLLSQGKVFERDVPFSHMENIKKQTGPEIYHPHHTCLGNNDKQTVNQCGSPEQTLKPSALQPLQNCPGTVSSVTTPPNKAFAHARDFIMDSEYEVQGKSKNQCKLTSTGASGQLYLNDRHQHAAVDSLSDKSGHQCRPENIEKHHNSQPLSNNVCESQKPEEKGRNHIEVRKELQKDTPYSTNLSQELPQSKCSLSQEVQQAKCSLSQEVQQSKYSLSQEVQQSKCSLSQEVQQSTCSLSQEVQQSKCSLSQEVQQSKCSLSQEVQQSKCSLSQEVQQSKCSLSQEVQQSKCSLSQEVQQSKCSLSQEVPQSKCSSETHVDKFHKTCVTVDPDPKKKHPSVKHKKCHFEKWLKAQCNVSNFASDNTKDCQMAQNEEGSMTDGPLAKSPVTLFDVPSRINSIGSSSQITHGSSDANMKILGDICRDIMSREGNTKTSNYRQPHQFSGSSVVHCKKGKSKRFRRSKAQAPPSPSSDSTLKSSSDEEEKIPPRLHRNRSSSTRIKSGTQTNGKLEEIIQCNGAAISPVKRQSPQSKDNQTMEACTARTPCKYDGKAGVGIGLSQKEHSPNGQSAHALAMEKMTNREKIMSSSIKETEMSHYTPKTQDSPMHFASIDINPFAPQWQEEEPNQSCYKNQVFGSAAFGSAAFGSATFGSAAFGSAAFGSAADISCKSPLLDATDKRITRCHSVDNGLNVQNSPFNSHLSTYANNKGLSSTLSSMEEHFKDQMSPNAHLKGRTNQVSGVDDHNYQLTQSMSWISSSCYDVSGDLGNSTGQVDEIMLVYDSSEQESQGNGFQRSETHTTCDHSTQTTLTQETMTQTTINHGDLQRRNNRLRKSSTQVPVSQKTTEACRETSTWASLQNMSEHLSQLIVNTSDLLGNVQGMRSGDSLKHSLTGNVKSSSHLYSSKDWTKRDCSTQTAVDIGIQTERTSTPVQDKMSIHQTLSTERSKAHEVNVIVKVIGSEVLNVSQEKGLPLQHQLKNKPNDNIQSMPDLRLNGSTVNQRSILEPESLLHKVPSMETVQRHNHSNPPIRHRSNEDYQILRPESQNVLRRSDPGIGYRKQVSFTDRACSPILTVGPRAGSNQSRIMYLQSLKEEQKFEMQNRSKEHISDRKECQSTPCLSYSGQKTCMSFTKNDKISGHDSLHLSEKPCDNSTTKSMGLISLENVSAVSHSSPNGSDRNSESLSSPIDEYIHKETSIVIHEEEREMSVWHKTSQSPRWSLPSVLSSNGVTMQNHTSLIFSQTGESKQEEKSISTFGDQLSYRRHSIDYHNSRSSERPVEHFTGAYEHSPISDNTIHVQEDDMVSLSPSECNTDILVNTNPVTHTSNFQHQHSPQQLDHQRLPEDLPVHNKFTNWSGISQHPSEIRRTNSLMKPAMYLPTGHEAQRNHPEWAELESQESKSSLSPKSMFHKDKKTREIERLRKEREQIMATVQLNMNPHHLTVELTEAKLHYGLGETDTQLKLLTSGGTKEEEPSPVHTKQQLYDRHRRSIESLRKEREAQLQTSRRTRSLSPSKHHSTRSPPQPRSPPQKASRVSALPIRRRDYLQQFRQEVVTSSMIPDPPRGEGEYPSEIEQLLRDYGRAREEAMTEIARARERLRKRTEQEKRRLQQQALSQMVKDDLQYRTRVSSSTLCTGSSLSLSSGPTSGYNSGNTAQLKDGSRPSLTLQVTGVLGEGLNELKVRSRPPICSSESVKTQRAWLSAQDVCLEPGVSGYDPLLSSSPASPTSLRQRTASFGSASSISTAYQDFTSCLLGRAMAEVRLAAAGDMGNLVMGKAAAGWRYQGMERGVQAFYKPSSSQSVHSFLGAVELERPLASLWSMVRDHSKTHLYHEAVRSAWTRPLDDSTQLVYLLTDPSSCHLKQPRDFCCISTQSQQDELCVLAMQSVFEESLPRPSVEAVRGEMLPSAWVLQPITRHVREVVRVIYLLQVDLGTPLPQRLLGSVARRQASVLAELDSLFALWD</sequence>
<feature type="compositionally biased region" description="Low complexity" evidence="7">
    <location>
        <begin position="1016"/>
        <end position="1025"/>
    </location>
</feature>
<dbReference type="SUPFAM" id="SSF49879">
    <property type="entry name" value="SMAD/FHA domain"/>
    <property type="match status" value="1"/>
</dbReference>
<dbReference type="GO" id="GO:0005524">
    <property type="term" value="F:ATP binding"/>
    <property type="evidence" value="ECO:0007669"/>
    <property type="project" value="UniProtKB-UniRule"/>
</dbReference>
<feature type="binding site" evidence="5">
    <location>
        <begin position="103"/>
        <end position="110"/>
    </location>
    <ligand>
        <name>ATP</name>
        <dbReference type="ChEBI" id="CHEBI:30616"/>
    </ligand>
</feature>
<dbReference type="Gene3D" id="2.60.200.20">
    <property type="match status" value="1"/>
</dbReference>
<dbReference type="InterPro" id="IPR023393">
    <property type="entry name" value="START-like_dom_sf"/>
</dbReference>
<dbReference type="PROSITE" id="PS50067">
    <property type="entry name" value="KINESIN_MOTOR_2"/>
    <property type="match status" value="1"/>
</dbReference>
<feature type="compositionally biased region" description="Basic and acidic residues" evidence="7">
    <location>
        <begin position="3513"/>
        <end position="3523"/>
    </location>
</feature>
<evidence type="ECO:0000256" key="2">
    <source>
        <dbReference type="ARBA" id="ARBA00022840"/>
    </source>
</evidence>
<feature type="compositionally biased region" description="Basic residues" evidence="7">
    <location>
        <begin position="3529"/>
        <end position="3542"/>
    </location>
</feature>
<evidence type="ECO:0000256" key="1">
    <source>
        <dbReference type="ARBA" id="ARBA00022741"/>
    </source>
</evidence>
<dbReference type="GO" id="GO:0003777">
    <property type="term" value="F:microtubule motor activity"/>
    <property type="evidence" value="ECO:0007669"/>
    <property type="project" value="InterPro"/>
</dbReference>
<evidence type="ECO:0000313" key="10">
    <source>
        <dbReference type="EMBL" id="KAK6304707.1"/>
    </source>
</evidence>
<feature type="region of interest" description="Disordered" evidence="7">
    <location>
        <begin position="1442"/>
        <end position="1467"/>
    </location>
</feature>
<evidence type="ECO:0000256" key="6">
    <source>
        <dbReference type="SAM" id="Coils"/>
    </source>
</evidence>
<feature type="compositionally biased region" description="Gly residues" evidence="7">
    <location>
        <begin position="322"/>
        <end position="331"/>
    </location>
</feature>
<feature type="region of interest" description="Disordered" evidence="7">
    <location>
        <begin position="3417"/>
        <end position="3437"/>
    </location>
</feature>
<evidence type="ECO:0000256" key="3">
    <source>
        <dbReference type="ARBA" id="ARBA00023054"/>
    </source>
</evidence>
<feature type="region of interest" description="Disordered" evidence="7">
    <location>
        <begin position="301"/>
        <end position="331"/>
    </location>
</feature>
<feature type="compositionally biased region" description="Low complexity" evidence="7">
    <location>
        <begin position="311"/>
        <end position="321"/>
    </location>
</feature>
<feature type="region of interest" description="Disordered" evidence="7">
    <location>
        <begin position="1016"/>
        <end position="1035"/>
    </location>
</feature>
<evidence type="ECO:0008006" key="12">
    <source>
        <dbReference type="Google" id="ProtNLM"/>
    </source>
</evidence>
<feature type="compositionally biased region" description="Basic and acidic residues" evidence="7">
    <location>
        <begin position="2149"/>
        <end position="2168"/>
    </location>
</feature>
<dbReference type="InterPro" id="IPR001752">
    <property type="entry name" value="Kinesin_motor_dom"/>
</dbReference>
<feature type="compositionally biased region" description="Polar residues" evidence="7">
    <location>
        <begin position="925"/>
        <end position="951"/>
    </location>
</feature>
<dbReference type="SUPFAM" id="SSF55961">
    <property type="entry name" value="Bet v1-like"/>
    <property type="match status" value="1"/>
</dbReference>
<feature type="region of interest" description="Disordered" evidence="7">
    <location>
        <begin position="1749"/>
        <end position="1791"/>
    </location>
</feature>
<name>A0AAN8LAS0_9TELE</name>
<dbReference type="InterPro" id="IPR027417">
    <property type="entry name" value="P-loop_NTPase"/>
</dbReference>
<dbReference type="Gene3D" id="3.40.850.10">
    <property type="entry name" value="Kinesin motor domain"/>
    <property type="match status" value="1"/>
</dbReference>
<feature type="coiled-coil region" evidence="6">
    <location>
        <begin position="3600"/>
        <end position="3635"/>
    </location>
</feature>
<comment type="similarity">
    <text evidence="5">Belongs to the TRAFAC class myosin-kinesin ATPase superfamily. Kinesin family.</text>
</comment>
<keyword evidence="11" id="KW-1185">Reference proteome</keyword>
<feature type="region of interest" description="Disordered" evidence="7">
    <location>
        <begin position="3488"/>
        <end position="3563"/>
    </location>
</feature>
<keyword evidence="1 5" id="KW-0547">Nucleotide-binding</keyword>
<dbReference type="Gene3D" id="3.30.530.20">
    <property type="match status" value="1"/>
</dbReference>
<dbReference type="InterPro" id="IPR036961">
    <property type="entry name" value="Kinesin_motor_dom_sf"/>
</dbReference>
<dbReference type="PROSITE" id="PS00411">
    <property type="entry name" value="KINESIN_MOTOR_1"/>
    <property type="match status" value="1"/>
</dbReference>
<dbReference type="InterPro" id="IPR002913">
    <property type="entry name" value="START_lipid-bd_dom"/>
</dbReference>
<feature type="compositionally biased region" description="Basic residues" evidence="7">
    <location>
        <begin position="2474"/>
        <end position="2487"/>
    </location>
</feature>
<dbReference type="InterPro" id="IPR008984">
    <property type="entry name" value="SMAD_FHA_dom_sf"/>
</dbReference>
<feature type="compositionally biased region" description="Polar residues" evidence="7">
    <location>
        <begin position="2456"/>
        <end position="2471"/>
    </location>
</feature>
<organism evidence="10 11">
    <name type="scientific">Coregonus suidteri</name>
    <dbReference type="NCBI Taxonomy" id="861788"/>
    <lineage>
        <taxon>Eukaryota</taxon>
        <taxon>Metazoa</taxon>
        <taxon>Chordata</taxon>
        <taxon>Craniata</taxon>
        <taxon>Vertebrata</taxon>
        <taxon>Euteleostomi</taxon>
        <taxon>Actinopterygii</taxon>
        <taxon>Neopterygii</taxon>
        <taxon>Teleostei</taxon>
        <taxon>Protacanthopterygii</taxon>
        <taxon>Salmoniformes</taxon>
        <taxon>Salmonidae</taxon>
        <taxon>Coregoninae</taxon>
        <taxon>Coregonus</taxon>
    </lineage>
</organism>
<keyword evidence="3 6" id="KW-0175">Coiled coil</keyword>
<feature type="domain" description="Kinesin motor" evidence="8">
    <location>
        <begin position="3"/>
        <end position="389"/>
    </location>
</feature>
<feature type="compositionally biased region" description="Polar residues" evidence="7">
    <location>
        <begin position="2170"/>
        <end position="2179"/>
    </location>
</feature>
<feature type="domain" description="START" evidence="9">
    <location>
        <begin position="3842"/>
        <end position="3964"/>
    </location>
</feature>